<gene>
    <name evidence="4" type="ORF">BAU07_21175</name>
</gene>
<dbReference type="Proteomes" id="UP000091926">
    <property type="component" value="Chromosome"/>
</dbReference>
<evidence type="ECO:0000313" key="4">
    <source>
        <dbReference type="EMBL" id="ANN79300.1"/>
    </source>
</evidence>
<reference evidence="4 5" key="1">
    <citation type="submission" date="2016-06" db="EMBL/GenBank/DDBJ databases">
        <title>Complete genome sequences of Bordetella bronchialis and Bordetella flabilis.</title>
        <authorList>
            <person name="LiPuma J.J."/>
            <person name="Spilker T."/>
        </authorList>
    </citation>
    <scope>NUCLEOTIDE SEQUENCE [LARGE SCALE GENOMIC DNA]</scope>
    <source>
        <strain evidence="4 5">AU10664</strain>
    </source>
</reference>
<dbReference type="PANTHER" id="PTHR43345">
    <property type="entry name" value="3-ISOPROPYLMALATE DEHYDRATASE SMALL SUBUNIT 2-RELATED-RELATED"/>
    <property type="match status" value="1"/>
</dbReference>
<feature type="domain" description="Aconitase A/isopropylmalate dehydratase small subunit swivel" evidence="3">
    <location>
        <begin position="53"/>
        <end position="110"/>
    </location>
</feature>
<keyword evidence="4" id="KW-0413">Isomerase</keyword>
<dbReference type="NCBIfam" id="TIGR02087">
    <property type="entry name" value="LEUD_arch"/>
    <property type="match status" value="1"/>
</dbReference>
<dbReference type="Pfam" id="PF00694">
    <property type="entry name" value="Aconitase_C"/>
    <property type="match status" value="1"/>
</dbReference>
<evidence type="ECO:0000256" key="1">
    <source>
        <dbReference type="ARBA" id="ARBA00009869"/>
    </source>
</evidence>
<dbReference type="RefSeq" id="WP_066662102.1">
    <property type="nucleotide sequence ID" value="NZ_CBCSCL010000011.1"/>
</dbReference>
<evidence type="ECO:0000313" key="5">
    <source>
        <dbReference type="Proteomes" id="UP000091926"/>
    </source>
</evidence>
<dbReference type="GO" id="GO:0016853">
    <property type="term" value="F:isomerase activity"/>
    <property type="evidence" value="ECO:0007669"/>
    <property type="project" value="UniProtKB-KW"/>
</dbReference>
<evidence type="ECO:0000259" key="3">
    <source>
        <dbReference type="Pfam" id="PF00694"/>
    </source>
</evidence>
<dbReference type="AlphaFoldDB" id="A0A193GHJ7"/>
<protein>
    <submittedName>
        <fullName evidence="4">Alpha-IPM isomerase</fullName>
    </submittedName>
</protein>
<keyword evidence="5" id="KW-1185">Reference proteome</keyword>
<dbReference type="GO" id="GO:0016836">
    <property type="term" value="F:hydro-lyase activity"/>
    <property type="evidence" value="ECO:0007669"/>
    <property type="project" value="InterPro"/>
</dbReference>
<dbReference type="InterPro" id="IPR015928">
    <property type="entry name" value="Aconitase/3IPM_dehydase_swvl"/>
</dbReference>
<dbReference type="SUPFAM" id="SSF52016">
    <property type="entry name" value="LeuD/IlvD-like"/>
    <property type="match status" value="1"/>
</dbReference>
<comment type="similarity">
    <text evidence="1">Belongs to the LeuD family. LeuD type 2 subfamily.</text>
</comment>
<dbReference type="InterPro" id="IPR000573">
    <property type="entry name" value="AconitaseA/IPMdHydase_ssu_swvl"/>
</dbReference>
<sequence>MKLLPLEGRARVVGDDISTDTIISSHRKKDSIDPAHLRNYLLEDLDAGFAASVRPGDILVAGCNFGCGSAMEVAVTVVLGAGIKAVVARSFARTYLRNAMNNGLLAIEADTRGVGEGDGLRLAADGQRGLELEVNGHTRIPCAPMPEFMLQMLEAGGLVPYLRAHGRFAG</sequence>
<evidence type="ECO:0000256" key="2">
    <source>
        <dbReference type="ARBA" id="ARBA00023239"/>
    </source>
</evidence>
<dbReference type="KEGG" id="bfz:BAU07_21175"/>
<dbReference type="EMBL" id="CP016172">
    <property type="protein sequence ID" value="ANN79300.1"/>
    <property type="molecule type" value="Genomic_DNA"/>
</dbReference>
<name>A0A193GHJ7_9BORD</name>
<dbReference type="PANTHER" id="PTHR43345:SF2">
    <property type="entry name" value="3-ISOPROPYLMALATE DEHYDRATASE SMALL SUBUNIT 1"/>
    <property type="match status" value="1"/>
</dbReference>
<proteinExistence type="inferred from homology"/>
<dbReference type="STRING" id="463014.BAU07_21175"/>
<dbReference type="Gene3D" id="3.20.19.10">
    <property type="entry name" value="Aconitase, domain 4"/>
    <property type="match status" value="1"/>
</dbReference>
<dbReference type="InterPro" id="IPR011827">
    <property type="entry name" value="LeuD_type2/HacB/DmdB"/>
</dbReference>
<dbReference type="OrthoDB" id="9777465at2"/>
<dbReference type="InterPro" id="IPR050075">
    <property type="entry name" value="LeuD"/>
</dbReference>
<keyword evidence="2" id="KW-0456">Lyase</keyword>
<accession>A0A193GHJ7</accession>
<organism evidence="4 5">
    <name type="scientific">Bordetella flabilis</name>
    <dbReference type="NCBI Taxonomy" id="463014"/>
    <lineage>
        <taxon>Bacteria</taxon>
        <taxon>Pseudomonadati</taxon>
        <taxon>Pseudomonadota</taxon>
        <taxon>Betaproteobacteria</taxon>
        <taxon>Burkholderiales</taxon>
        <taxon>Alcaligenaceae</taxon>
        <taxon>Bordetella</taxon>
    </lineage>
</organism>